<evidence type="ECO:0000256" key="1">
    <source>
        <dbReference type="SAM" id="SignalP"/>
    </source>
</evidence>
<gene>
    <name evidence="2" type="ORF">SAMN06265377_2298</name>
</gene>
<feature type="chain" id="PRO_5012357395" description="Lipocalin-like domain-containing protein" evidence="1">
    <location>
        <begin position="22"/>
        <end position="149"/>
    </location>
</feature>
<feature type="signal peptide" evidence="1">
    <location>
        <begin position="1"/>
        <end position="21"/>
    </location>
</feature>
<dbReference type="OrthoDB" id="1441376at2"/>
<sequence length="149" mass="17288">MKKLLGLVLLMLILISATKFASPKPITMHSIEGTWELQSFYSYDDGINVSDTVPTADGYRQVKMFYNGKIMWSRYAPQDSLEWFGYGTYRITSDSLIETLEYASSPMMRAMDTLRVFNFELKLTDDSYSQISFDEEGNRTFSENYKRID</sequence>
<organism evidence="2 3">
    <name type="scientific">Flagellimonas pacifica</name>
    <dbReference type="NCBI Taxonomy" id="1247520"/>
    <lineage>
        <taxon>Bacteria</taxon>
        <taxon>Pseudomonadati</taxon>
        <taxon>Bacteroidota</taxon>
        <taxon>Flavobacteriia</taxon>
        <taxon>Flavobacteriales</taxon>
        <taxon>Flavobacteriaceae</taxon>
        <taxon>Flagellimonas</taxon>
    </lineage>
</organism>
<reference evidence="3" key="1">
    <citation type="submission" date="2017-09" db="EMBL/GenBank/DDBJ databases">
        <authorList>
            <person name="Varghese N."/>
            <person name="Submissions S."/>
        </authorList>
    </citation>
    <scope>NUCLEOTIDE SEQUENCE [LARGE SCALE GENOMIC DNA]</scope>
    <source>
        <strain evidence="3">DSM 25885</strain>
    </source>
</reference>
<name>A0A285MTH1_9FLAO</name>
<keyword evidence="1" id="KW-0732">Signal</keyword>
<dbReference type="EMBL" id="OBEH01000003">
    <property type="protein sequence ID" value="SNZ00474.1"/>
    <property type="molecule type" value="Genomic_DNA"/>
</dbReference>
<protein>
    <recommendedName>
        <fullName evidence="4">Lipocalin-like domain-containing protein</fullName>
    </recommendedName>
</protein>
<dbReference type="AlphaFoldDB" id="A0A285MTH1"/>
<evidence type="ECO:0000313" key="3">
    <source>
        <dbReference type="Proteomes" id="UP000219048"/>
    </source>
</evidence>
<evidence type="ECO:0008006" key="4">
    <source>
        <dbReference type="Google" id="ProtNLM"/>
    </source>
</evidence>
<dbReference type="Gene3D" id="2.40.128.490">
    <property type="entry name" value="Uncharacterised protein PF14869, DUF4488"/>
    <property type="match status" value="1"/>
</dbReference>
<keyword evidence="3" id="KW-1185">Reference proteome</keyword>
<dbReference type="Proteomes" id="UP000219048">
    <property type="component" value="Unassembled WGS sequence"/>
</dbReference>
<evidence type="ECO:0000313" key="2">
    <source>
        <dbReference type="EMBL" id="SNZ00474.1"/>
    </source>
</evidence>
<dbReference type="RefSeq" id="WP_097045929.1">
    <property type="nucleotide sequence ID" value="NZ_OBEH01000003.1"/>
</dbReference>
<accession>A0A285MTH1</accession>
<proteinExistence type="predicted"/>